<dbReference type="WBParaSite" id="Csp11.Scaffold628.g7073.t1">
    <property type="protein sequence ID" value="Csp11.Scaffold628.g7073.t1"/>
    <property type="gene ID" value="Csp11.Scaffold628.g7073"/>
</dbReference>
<accession>A0A1I7TLE1</accession>
<proteinExistence type="predicted"/>
<reference evidence="3" key="1">
    <citation type="submission" date="2016-11" db="UniProtKB">
        <authorList>
            <consortium name="WormBaseParasite"/>
        </authorList>
    </citation>
    <scope>IDENTIFICATION</scope>
</reference>
<keyword evidence="2" id="KW-1185">Reference proteome</keyword>
<evidence type="ECO:0000313" key="2">
    <source>
        <dbReference type="Proteomes" id="UP000095282"/>
    </source>
</evidence>
<sequence>MSANNNAINSTGIASETVFKIPSMRKLSETIDARKSRNESRERPRKMFTKQEIHDYKRKYNGLRDMLSSERSKSPELKVLISDALIFYKLVTGLSNAFLTSRNMSPFSGDGNI</sequence>
<name>A0A1I7TLE1_9PELO</name>
<feature type="region of interest" description="Disordered" evidence="1">
    <location>
        <begin position="29"/>
        <end position="51"/>
    </location>
</feature>
<evidence type="ECO:0000313" key="3">
    <source>
        <dbReference type="WBParaSite" id="Csp11.Scaffold628.g7073.t1"/>
    </source>
</evidence>
<dbReference type="AlphaFoldDB" id="A0A1I7TLE1"/>
<protein>
    <submittedName>
        <fullName evidence="3">BHLH domain-containing protein</fullName>
    </submittedName>
</protein>
<evidence type="ECO:0000256" key="1">
    <source>
        <dbReference type="SAM" id="MobiDB-lite"/>
    </source>
</evidence>
<organism evidence="2 3">
    <name type="scientific">Caenorhabditis tropicalis</name>
    <dbReference type="NCBI Taxonomy" id="1561998"/>
    <lineage>
        <taxon>Eukaryota</taxon>
        <taxon>Metazoa</taxon>
        <taxon>Ecdysozoa</taxon>
        <taxon>Nematoda</taxon>
        <taxon>Chromadorea</taxon>
        <taxon>Rhabditida</taxon>
        <taxon>Rhabditina</taxon>
        <taxon>Rhabditomorpha</taxon>
        <taxon>Rhabditoidea</taxon>
        <taxon>Rhabditidae</taxon>
        <taxon>Peloderinae</taxon>
        <taxon>Caenorhabditis</taxon>
    </lineage>
</organism>
<dbReference type="Proteomes" id="UP000095282">
    <property type="component" value="Unplaced"/>
</dbReference>
<feature type="compositionally biased region" description="Basic and acidic residues" evidence="1">
    <location>
        <begin position="29"/>
        <end position="42"/>
    </location>
</feature>